<dbReference type="InterPro" id="IPR007624">
    <property type="entry name" value="RNA_pol_sigma70_r3"/>
</dbReference>
<dbReference type="Pfam" id="PF04545">
    <property type="entry name" value="Sigma70_r4"/>
    <property type="match status" value="1"/>
</dbReference>
<organism evidence="9 10">
    <name type="scientific">Nocardia callitridis</name>
    <dbReference type="NCBI Taxonomy" id="648753"/>
    <lineage>
        <taxon>Bacteria</taxon>
        <taxon>Bacillati</taxon>
        <taxon>Actinomycetota</taxon>
        <taxon>Actinomycetes</taxon>
        <taxon>Mycobacteriales</taxon>
        <taxon>Nocardiaceae</taxon>
        <taxon>Nocardia</taxon>
    </lineage>
</organism>
<dbReference type="InterPro" id="IPR000943">
    <property type="entry name" value="RNA_pol_sigma70"/>
</dbReference>
<dbReference type="Proteomes" id="UP001500603">
    <property type="component" value="Unassembled WGS sequence"/>
</dbReference>
<evidence type="ECO:0000256" key="4">
    <source>
        <dbReference type="ARBA" id="ARBA00023163"/>
    </source>
</evidence>
<feature type="region of interest" description="Disordered" evidence="5">
    <location>
        <begin position="1"/>
        <end position="23"/>
    </location>
</feature>
<evidence type="ECO:0000313" key="10">
    <source>
        <dbReference type="Proteomes" id="UP001500603"/>
    </source>
</evidence>
<dbReference type="CDD" id="cd06171">
    <property type="entry name" value="Sigma70_r4"/>
    <property type="match status" value="1"/>
</dbReference>
<keyword evidence="1" id="KW-0805">Transcription regulation</keyword>
<dbReference type="InterPro" id="IPR013325">
    <property type="entry name" value="RNA_pol_sigma_r2"/>
</dbReference>
<dbReference type="InterPro" id="IPR013324">
    <property type="entry name" value="RNA_pol_sigma_r3/r4-like"/>
</dbReference>
<evidence type="ECO:0000256" key="1">
    <source>
        <dbReference type="ARBA" id="ARBA00023015"/>
    </source>
</evidence>
<dbReference type="EMBL" id="BAABJM010000002">
    <property type="protein sequence ID" value="GAA5051817.1"/>
    <property type="molecule type" value="Genomic_DNA"/>
</dbReference>
<dbReference type="InterPro" id="IPR007630">
    <property type="entry name" value="RNA_pol_sigma70_r4"/>
</dbReference>
<comment type="caution">
    <text evidence="9">The sequence shown here is derived from an EMBL/GenBank/DDBJ whole genome shotgun (WGS) entry which is preliminary data.</text>
</comment>
<keyword evidence="3" id="KW-0238">DNA-binding</keyword>
<dbReference type="PANTHER" id="PTHR30385">
    <property type="entry name" value="SIGMA FACTOR F FLAGELLAR"/>
    <property type="match status" value="1"/>
</dbReference>
<dbReference type="NCBIfam" id="TIGR02937">
    <property type="entry name" value="sigma70-ECF"/>
    <property type="match status" value="1"/>
</dbReference>
<dbReference type="RefSeq" id="WP_345495314.1">
    <property type="nucleotide sequence ID" value="NZ_BAABJM010000002.1"/>
</dbReference>
<evidence type="ECO:0000256" key="3">
    <source>
        <dbReference type="ARBA" id="ARBA00023125"/>
    </source>
</evidence>
<dbReference type="InterPro" id="IPR014284">
    <property type="entry name" value="RNA_pol_sigma-70_dom"/>
</dbReference>
<evidence type="ECO:0000259" key="6">
    <source>
        <dbReference type="Pfam" id="PF04539"/>
    </source>
</evidence>
<protein>
    <submittedName>
        <fullName evidence="9">SigB/SigF/SigG family RNA polymerase sigma factor</fullName>
    </submittedName>
</protein>
<dbReference type="NCBIfam" id="TIGR02980">
    <property type="entry name" value="SigBFG"/>
    <property type="match status" value="1"/>
</dbReference>
<dbReference type="PANTHER" id="PTHR30385:SF4">
    <property type="entry name" value="RNA POLYMERASE SIGMA-E FACTOR"/>
    <property type="match status" value="1"/>
</dbReference>
<proteinExistence type="predicted"/>
<evidence type="ECO:0000259" key="8">
    <source>
        <dbReference type="Pfam" id="PF04545"/>
    </source>
</evidence>
<dbReference type="SUPFAM" id="SSF88659">
    <property type="entry name" value="Sigma3 and sigma4 domains of RNA polymerase sigma factors"/>
    <property type="match status" value="2"/>
</dbReference>
<feature type="domain" description="RNA polymerase sigma-70 region 2" evidence="7">
    <location>
        <begin position="52"/>
        <end position="119"/>
    </location>
</feature>
<dbReference type="PRINTS" id="PR00046">
    <property type="entry name" value="SIGMA70FCT"/>
</dbReference>
<sequence>MQRESSTVRNGATRTARHGRNSYDDIEPQFEKMAGFEPRDPRKAEVRTEITRRCLPLAEHIARRYGGRGEPFDDLNQSARVGLVEAVDRFDVGRGTPFLSFAVPTIMGEVRKHFRDRTWSVRVPRGIKEIQARIGPATEDFAQRESRMPTVRELAADLELDVEQVTRAVLADNAYQANSLDGFGNEDGDEATVPPVRSLGSDEHCYELTEQAMTVRPLIAALPAMQRRVLIMRFFESMTQNQIAERLGVSQMQISRTLATTLDALRSSASAEGRPARNAA</sequence>
<dbReference type="SUPFAM" id="SSF88946">
    <property type="entry name" value="Sigma2 domain of RNA polymerase sigma factors"/>
    <property type="match status" value="1"/>
</dbReference>
<accession>A0ABP9K9N4</accession>
<keyword evidence="2" id="KW-0731">Sigma factor</keyword>
<evidence type="ECO:0000256" key="2">
    <source>
        <dbReference type="ARBA" id="ARBA00023082"/>
    </source>
</evidence>
<keyword evidence="10" id="KW-1185">Reference proteome</keyword>
<keyword evidence="4" id="KW-0804">Transcription</keyword>
<dbReference type="InterPro" id="IPR014322">
    <property type="entry name" value="RNA_pol_sigma-B/F/G"/>
</dbReference>
<dbReference type="Gene3D" id="1.10.10.10">
    <property type="entry name" value="Winged helix-like DNA-binding domain superfamily/Winged helix DNA-binding domain"/>
    <property type="match status" value="2"/>
</dbReference>
<evidence type="ECO:0000256" key="5">
    <source>
        <dbReference type="SAM" id="MobiDB-lite"/>
    </source>
</evidence>
<feature type="compositionally biased region" description="Polar residues" evidence="5">
    <location>
        <begin position="1"/>
        <end position="13"/>
    </location>
</feature>
<reference evidence="10" key="1">
    <citation type="journal article" date="2019" name="Int. J. Syst. Evol. Microbiol.">
        <title>The Global Catalogue of Microorganisms (GCM) 10K type strain sequencing project: providing services to taxonomists for standard genome sequencing and annotation.</title>
        <authorList>
            <consortium name="The Broad Institute Genomics Platform"/>
            <consortium name="The Broad Institute Genome Sequencing Center for Infectious Disease"/>
            <person name="Wu L."/>
            <person name="Ma J."/>
        </authorList>
    </citation>
    <scope>NUCLEOTIDE SEQUENCE [LARGE SCALE GENOMIC DNA]</scope>
    <source>
        <strain evidence="10">JCM 18298</strain>
    </source>
</reference>
<feature type="domain" description="RNA polymerase sigma-70 region 4" evidence="8">
    <location>
        <begin position="219"/>
        <end position="266"/>
    </location>
</feature>
<dbReference type="Pfam" id="PF04542">
    <property type="entry name" value="Sigma70_r2"/>
    <property type="match status" value="1"/>
</dbReference>
<dbReference type="Pfam" id="PF04539">
    <property type="entry name" value="Sigma70_r3"/>
    <property type="match status" value="1"/>
</dbReference>
<evidence type="ECO:0000313" key="9">
    <source>
        <dbReference type="EMBL" id="GAA5051817.1"/>
    </source>
</evidence>
<dbReference type="InterPro" id="IPR036388">
    <property type="entry name" value="WH-like_DNA-bd_sf"/>
</dbReference>
<dbReference type="InterPro" id="IPR007627">
    <property type="entry name" value="RNA_pol_sigma70_r2"/>
</dbReference>
<name>A0ABP9K9N4_9NOCA</name>
<evidence type="ECO:0000259" key="7">
    <source>
        <dbReference type="Pfam" id="PF04542"/>
    </source>
</evidence>
<feature type="domain" description="RNA polymerase sigma-70 region 3" evidence="6">
    <location>
        <begin position="134"/>
        <end position="189"/>
    </location>
</feature>
<gene>
    <name evidence="9" type="ORF">GCM10023318_23620</name>
</gene>
<dbReference type="Gene3D" id="1.20.120.1810">
    <property type="match status" value="1"/>
</dbReference>